<name>A0AA38Y0L7_9EURO</name>
<protein>
    <submittedName>
        <fullName evidence="1">Uncharacterized protein</fullName>
    </submittedName>
</protein>
<gene>
    <name evidence="1" type="ORF">H2204_008175</name>
</gene>
<reference evidence="1" key="1">
    <citation type="submission" date="2022-10" db="EMBL/GenBank/DDBJ databases">
        <title>Culturing micro-colonial fungi from biological soil crusts in the Mojave desert and describing Neophaeococcomyces mojavensis, and introducing the new genera and species Taxawa tesnikishii.</title>
        <authorList>
            <person name="Kurbessoian T."/>
            <person name="Stajich J.E."/>
        </authorList>
    </citation>
    <scope>NUCLEOTIDE SEQUENCE</scope>
    <source>
        <strain evidence="1">TK_35</strain>
    </source>
</reference>
<accession>A0AA38Y0L7</accession>
<dbReference type="EMBL" id="JAPDRN010000057">
    <property type="protein sequence ID" value="KAJ9631448.1"/>
    <property type="molecule type" value="Genomic_DNA"/>
</dbReference>
<organism evidence="1">
    <name type="scientific">Knufia peltigerae</name>
    <dbReference type="NCBI Taxonomy" id="1002370"/>
    <lineage>
        <taxon>Eukaryota</taxon>
        <taxon>Fungi</taxon>
        <taxon>Dikarya</taxon>
        <taxon>Ascomycota</taxon>
        <taxon>Pezizomycotina</taxon>
        <taxon>Eurotiomycetes</taxon>
        <taxon>Chaetothyriomycetidae</taxon>
        <taxon>Chaetothyriales</taxon>
        <taxon>Trichomeriaceae</taxon>
        <taxon>Knufia</taxon>
    </lineage>
</organism>
<evidence type="ECO:0000313" key="1">
    <source>
        <dbReference type="EMBL" id="KAJ9631448.1"/>
    </source>
</evidence>
<dbReference type="AlphaFoldDB" id="A0AA38Y0L7"/>
<proteinExistence type="predicted"/>
<sequence length="1102" mass="122863">MFEVQAAGAPAGPVNEVIWAICRCVLHSAEINQYVTDRVNFESLLLLSKFDSAAAILVEHEQRFGVSLWLAQAWLTLGDNAPLAERQRVQEQFDSTAPKSISAFLIHYLSRRAESRGTKRFLKDEVLAKLNDVSDVFRKYAASRVSDVSTANPSELSAYLFFEAQASVIDHYEALIATLQDMAGTDRLPASVSSALETPFALLHRRIKDRRVEPLALAFGCVVKIDVDARAKFRAEIFDSYFQSRNEDVLRNGTIFLTQYDATDAAMLTLVARAAVRSNREVCGLSAAQAALCASLISVLRLDEHSYGEATSILSTADIHYGHSWALYLRGVVLSSLQQESALPVVDQIRGIVVYDPWLSPLTLACAKPLSLRSAVAAQIESGIYVNTLAAVSLLYFGTDGGSAAAHISNRRRLSYLAHNIMRTGRSLEAIEKLAALMQGAPADARYRITTALAMAKAISGNVQEAIELLVDAHILNPEVPTSLPLDLVVSGLKDAEDWPTTIDVPLSFELFNAFSSDARLAELRFSFERFQEHKNINGPADVVDFLGPANRARAVLYLDRVWTPEVMRQTLLYNGTEDIVEARINVCRQLASIDPNNSTRYLDEIRDRVKQQEISKGTSLLEQSKVYVDIAAIKRSLKSKIGGQYSRYKASAGAISDSSHAVVERIADALMDIPMTESISISRALSSVHLVDEAETETDNQFDSIFTEVTHEFLRGDHGLNAYLSTRVRHGVLANTLRKPLADDRLISTRNPTGQGYKRNKHWDDKFESYDSAARDLIAEALAIFSSEFDRILHELRDERLQIAISHGVKDVRQDHKAAFIYRSSNLERRFMQRYAIRSRSMDEFIDVCIDNLWEKTDENLLMVRELLDGTIKPAFNHAFEQLTDSIHGLPYSQPVGDLRNAIARARTQLRMKLDEVSLWFHRSQVYDRQDYQPNLPVDIAQNMIAKTASESSQVPRVHVGSYEGGVRLPGRTLDGMVDAFYVVLSNAVEHSGLDGEALNVNVTFEISQTRYSARIVSSLAGSVPSPVQRENVASIRDSLSKSDSLRLAQVEGGSGLRKLWRSINSPFYEDPRLDFGFSDDDRFYVEISYNIQAQDENSLN</sequence>
<comment type="caution">
    <text evidence="1">The sequence shown here is derived from an EMBL/GenBank/DDBJ whole genome shotgun (WGS) entry which is preliminary data.</text>
</comment>